<feature type="domain" description="DUF6873" evidence="1">
    <location>
        <begin position="14"/>
        <end position="241"/>
    </location>
</feature>
<name>A0A562J660_9FIRM</name>
<evidence type="ECO:0000313" key="2">
    <source>
        <dbReference type="EMBL" id="TWH78617.1"/>
    </source>
</evidence>
<proteinExistence type="predicted"/>
<dbReference type="SUPFAM" id="SSF55909">
    <property type="entry name" value="Pentein"/>
    <property type="match status" value="1"/>
</dbReference>
<dbReference type="RefSeq" id="WP_145084487.1">
    <property type="nucleotide sequence ID" value="NZ_JAYFNS010000049.1"/>
</dbReference>
<dbReference type="EMBL" id="VLKH01000008">
    <property type="protein sequence ID" value="TWH78617.1"/>
    <property type="molecule type" value="Genomic_DNA"/>
</dbReference>
<dbReference type="Proteomes" id="UP000315343">
    <property type="component" value="Unassembled WGS sequence"/>
</dbReference>
<dbReference type="OrthoDB" id="1753686at2"/>
<dbReference type="AlphaFoldDB" id="A0A562J660"/>
<accession>A0A562J660</accession>
<dbReference type="Pfam" id="PF21778">
    <property type="entry name" value="DUF6873"/>
    <property type="match status" value="1"/>
</dbReference>
<organism evidence="2 3">
    <name type="scientific">Sedimentibacter saalensis</name>
    <dbReference type="NCBI Taxonomy" id="130788"/>
    <lineage>
        <taxon>Bacteria</taxon>
        <taxon>Bacillati</taxon>
        <taxon>Bacillota</taxon>
        <taxon>Tissierellia</taxon>
        <taxon>Sedimentibacter</taxon>
    </lineage>
</organism>
<evidence type="ECO:0000313" key="3">
    <source>
        <dbReference type="Proteomes" id="UP000315343"/>
    </source>
</evidence>
<dbReference type="Gene3D" id="3.75.10.10">
    <property type="entry name" value="L-arginine/glycine Amidinotransferase, Chain A"/>
    <property type="match status" value="1"/>
</dbReference>
<dbReference type="InterPro" id="IPR049238">
    <property type="entry name" value="DUF6873"/>
</dbReference>
<protein>
    <recommendedName>
        <fullName evidence="1">DUF6873 domain-containing protein</fullName>
    </recommendedName>
</protein>
<keyword evidence="3" id="KW-1185">Reference proteome</keyword>
<evidence type="ECO:0000259" key="1">
    <source>
        <dbReference type="Pfam" id="PF21778"/>
    </source>
</evidence>
<comment type="caution">
    <text evidence="2">The sequence shown here is derived from an EMBL/GenBank/DDBJ whole genome shotgun (WGS) entry which is preliminary data.</text>
</comment>
<sequence length="244" mass="27904">MNPYLPYKKPRFVIIDYKADDEILNYLRKMNIEPIKTIRCVDLQEPVDGHPDMVIFPVDFETFIVAPNVYDYYKNVLEDKGIKVIKGGKTLCRNYPEDIAYNVARIGRYAVHNTKHTDQVLKYYLEEAGVEFIHVNQGYSKCSTAPVSETKALTSDVLIHEKLKSYNIDCMYIDPKVVYLKGYDHGFIGGCAGKISEKIFLSTGKILDENILCSLKQFIHTAGYIYEEASKRQIIDLGSLIPII</sequence>
<gene>
    <name evidence="2" type="ORF">LY60_02642</name>
</gene>
<reference evidence="2 3" key="1">
    <citation type="submission" date="2019-07" db="EMBL/GenBank/DDBJ databases">
        <title>Genomic Encyclopedia of Type Strains, Phase I: the one thousand microbial genomes (KMG-I) project.</title>
        <authorList>
            <person name="Kyrpides N."/>
        </authorList>
    </citation>
    <scope>NUCLEOTIDE SEQUENCE [LARGE SCALE GENOMIC DNA]</scope>
    <source>
        <strain evidence="2 3">DSM 13558</strain>
    </source>
</reference>